<dbReference type="KEGG" id="hadh:FRZ61_37210"/>
<evidence type="ECO:0000313" key="4">
    <source>
        <dbReference type="Proteomes" id="UP000325797"/>
    </source>
</evidence>
<reference evidence="3 4" key="1">
    <citation type="submission" date="2019-08" db="EMBL/GenBank/DDBJ databases">
        <title>Hyperibacter terrae gen. nov., sp. nov. and Hyperibacter viscosus sp. nov., two new members in the family Rhodospirillaceae isolated from the rhizosphere of Hypericum perforatum.</title>
        <authorList>
            <person name="Noviana Z."/>
        </authorList>
    </citation>
    <scope>NUCLEOTIDE SEQUENCE [LARGE SCALE GENOMIC DNA]</scope>
    <source>
        <strain evidence="3 4">R5959</strain>
    </source>
</reference>
<feature type="domain" description="DUF3592" evidence="2">
    <location>
        <begin position="342"/>
        <end position="430"/>
    </location>
</feature>
<feature type="transmembrane region" description="Helical" evidence="1">
    <location>
        <begin position="310"/>
        <end position="329"/>
    </location>
</feature>
<evidence type="ECO:0000259" key="2">
    <source>
        <dbReference type="Pfam" id="PF12158"/>
    </source>
</evidence>
<feature type="transmembrane region" description="Helical" evidence="1">
    <location>
        <begin position="146"/>
        <end position="165"/>
    </location>
</feature>
<proteinExistence type="predicted"/>
<feature type="transmembrane region" description="Helical" evidence="1">
    <location>
        <begin position="115"/>
        <end position="134"/>
    </location>
</feature>
<evidence type="ECO:0000256" key="1">
    <source>
        <dbReference type="SAM" id="Phobius"/>
    </source>
</evidence>
<dbReference type="Pfam" id="PF12158">
    <property type="entry name" value="DUF3592"/>
    <property type="match status" value="2"/>
</dbReference>
<keyword evidence="4" id="KW-1185">Reference proteome</keyword>
<protein>
    <recommendedName>
        <fullName evidence="2">DUF3592 domain-containing protein</fullName>
    </recommendedName>
</protein>
<dbReference type="Proteomes" id="UP000325797">
    <property type="component" value="Chromosome"/>
</dbReference>
<feature type="domain" description="DUF3592" evidence="2">
    <location>
        <begin position="180"/>
        <end position="266"/>
    </location>
</feature>
<sequence length="456" mass="49096">MKLTIGDKTKDNPTTADIEQAVEAARRGQDDDIVELEAGEDEYLEALHEGDGRFSLGHGDKTGRFHTEEPIETARVKSVLGKYASGDPAWRRECRLLPDAKSPGGRKRIGSEPPVWAIVLVAVAFFALPILSILPDSWTEGWLSGIGPAWIVAGPIVVLLVAIVAHKLLQVRRAAAWPQAPGRITKSEVAARHKSHGDRPSEVVNEPAIEYEFTANGLKYTGTRIGIGEDSGGANTEAMLARYPVGGTVMVYYDPADPGNCVLERELPKGVSKGCLGLLAGLAVVAYGVWRFGGPVLTTLEGRMGEDRSHIFLIAGGAGLFLLLLFFGARKSAKQGNAWPSVSGRVVQSGTESYQERIDRRTVTRYAPVVEYAYLVNGREYRSRQIRLPKVQIGRSQAGAAKIAARYPEGKEVEVHYDPANPGEAALERSSGAAWFLLVLALIGFGVAVYASGVVG</sequence>
<keyword evidence="1" id="KW-0472">Membrane</keyword>
<name>A0A5J6N1B7_9PROT</name>
<evidence type="ECO:0000313" key="3">
    <source>
        <dbReference type="EMBL" id="QEX23782.1"/>
    </source>
</evidence>
<organism evidence="3 4">
    <name type="scientific">Hypericibacter adhaerens</name>
    <dbReference type="NCBI Taxonomy" id="2602016"/>
    <lineage>
        <taxon>Bacteria</taxon>
        <taxon>Pseudomonadati</taxon>
        <taxon>Pseudomonadota</taxon>
        <taxon>Alphaproteobacteria</taxon>
        <taxon>Rhodospirillales</taxon>
        <taxon>Dongiaceae</taxon>
        <taxon>Hypericibacter</taxon>
    </lineage>
</organism>
<dbReference type="AlphaFoldDB" id="A0A5J6N1B7"/>
<gene>
    <name evidence="3" type="ORF">FRZ61_37210</name>
</gene>
<dbReference type="InterPro" id="IPR021994">
    <property type="entry name" value="DUF3592"/>
</dbReference>
<dbReference type="RefSeq" id="WP_151119122.1">
    <property type="nucleotide sequence ID" value="NZ_CP042582.1"/>
</dbReference>
<dbReference type="OrthoDB" id="4750277at2"/>
<keyword evidence="1" id="KW-0812">Transmembrane</keyword>
<dbReference type="EMBL" id="CP042582">
    <property type="protein sequence ID" value="QEX23782.1"/>
    <property type="molecule type" value="Genomic_DNA"/>
</dbReference>
<feature type="transmembrane region" description="Helical" evidence="1">
    <location>
        <begin position="433"/>
        <end position="453"/>
    </location>
</feature>
<accession>A0A5J6N1B7</accession>
<feature type="transmembrane region" description="Helical" evidence="1">
    <location>
        <begin position="274"/>
        <end position="290"/>
    </location>
</feature>
<keyword evidence="1" id="KW-1133">Transmembrane helix</keyword>